<proteinExistence type="predicted"/>
<evidence type="ECO:0000256" key="1">
    <source>
        <dbReference type="SAM" id="MobiDB-lite"/>
    </source>
</evidence>
<organism evidence="2 3">
    <name type="scientific">Thalassiosira oceanica</name>
    <name type="common">Marine diatom</name>
    <dbReference type="NCBI Taxonomy" id="159749"/>
    <lineage>
        <taxon>Eukaryota</taxon>
        <taxon>Sar</taxon>
        <taxon>Stramenopiles</taxon>
        <taxon>Ochrophyta</taxon>
        <taxon>Bacillariophyta</taxon>
        <taxon>Coscinodiscophyceae</taxon>
        <taxon>Thalassiosirophycidae</taxon>
        <taxon>Thalassiosirales</taxon>
        <taxon>Thalassiosiraceae</taxon>
        <taxon>Thalassiosira</taxon>
    </lineage>
</organism>
<feature type="region of interest" description="Disordered" evidence="1">
    <location>
        <begin position="171"/>
        <end position="202"/>
    </location>
</feature>
<name>K0SR24_THAOC</name>
<dbReference type="AlphaFoldDB" id="K0SR24"/>
<dbReference type="Proteomes" id="UP000266841">
    <property type="component" value="Unassembled WGS sequence"/>
</dbReference>
<sequence length="217" mass="23887">RFLAPSISLDLGCYPADLAPDRRALSRALKTGWAGSSTTVYVQYVRSYNNGVTLRLLTYNMYVVTKTGVTCKAMPVDSARQAENSAQDLLNRREASSKPFSPQRAPVSTGLMDLRMPSRLRGAPVCAKLHEGAGASWAQSLSEWVFAQADEATRSPMTIEEAAFKHIGSGRYDQTKKSGRTHQTKGDDLARLARPRSQTYKRSDRFDVGGAEILRTP</sequence>
<gene>
    <name evidence="2" type="ORF">THAOC_11496</name>
</gene>
<accession>K0SR24</accession>
<protein>
    <submittedName>
        <fullName evidence="2">Uncharacterized protein</fullName>
    </submittedName>
</protein>
<comment type="caution">
    <text evidence="2">The sequence shown here is derived from an EMBL/GenBank/DDBJ whole genome shotgun (WGS) entry which is preliminary data.</text>
</comment>
<evidence type="ECO:0000313" key="3">
    <source>
        <dbReference type="Proteomes" id="UP000266841"/>
    </source>
</evidence>
<dbReference type="EMBL" id="AGNL01013052">
    <property type="protein sequence ID" value="EJK67464.1"/>
    <property type="molecule type" value="Genomic_DNA"/>
</dbReference>
<reference evidence="2 3" key="1">
    <citation type="journal article" date="2012" name="Genome Biol.">
        <title>Genome and low-iron response of an oceanic diatom adapted to chronic iron limitation.</title>
        <authorList>
            <person name="Lommer M."/>
            <person name="Specht M."/>
            <person name="Roy A.S."/>
            <person name="Kraemer L."/>
            <person name="Andreson R."/>
            <person name="Gutowska M.A."/>
            <person name="Wolf J."/>
            <person name="Bergner S.V."/>
            <person name="Schilhabel M.B."/>
            <person name="Klostermeier U.C."/>
            <person name="Beiko R.G."/>
            <person name="Rosenstiel P."/>
            <person name="Hippler M."/>
            <person name="Laroche J."/>
        </authorList>
    </citation>
    <scope>NUCLEOTIDE SEQUENCE [LARGE SCALE GENOMIC DNA]</scope>
    <source>
        <strain evidence="2 3">CCMP1005</strain>
    </source>
</reference>
<keyword evidence="3" id="KW-1185">Reference proteome</keyword>
<evidence type="ECO:0000313" key="2">
    <source>
        <dbReference type="EMBL" id="EJK67464.1"/>
    </source>
</evidence>
<feature type="non-terminal residue" evidence="2">
    <location>
        <position position="1"/>
    </location>
</feature>